<feature type="domain" description="C2H2-type" evidence="11">
    <location>
        <begin position="479"/>
        <end position="507"/>
    </location>
</feature>
<evidence type="ECO:0000256" key="4">
    <source>
        <dbReference type="ARBA" id="ARBA00022771"/>
    </source>
</evidence>
<dbReference type="GO" id="GO:0010468">
    <property type="term" value="P:regulation of gene expression"/>
    <property type="evidence" value="ECO:0007669"/>
    <property type="project" value="TreeGrafter"/>
</dbReference>
<feature type="domain" description="C2H2-type" evidence="11">
    <location>
        <begin position="564"/>
        <end position="587"/>
    </location>
</feature>
<organism evidence="13 14">
    <name type="scientific">Cherax quadricarinatus</name>
    <name type="common">Australian red claw crayfish</name>
    <dbReference type="NCBI Taxonomy" id="27406"/>
    <lineage>
        <taxon>Eukaryota</taxon>
        <taxon>Metazoa</taxon>
        <taxon>Ecdysozoa</taxon>
        <taxon>Arthropoda</taxon>
        <taxon>Crustacea</taxon>
        <taxon>Multicrustacea</taxon>
        <taxon>Malacostraca</taxon>
        <taxon>Eumalacostraca</taxon>
        <taxon>Eucarida</taxon>
        <taxon>Decapoda</taxon>
        <taxon>Pleocyemata</taxon>
        <taxon>Astacidea</taxon>
        <taxon>Parastacoidea</taxon>
        <taxon>Parastacidae</taxon>
        <taxon>Cherax</taxon>
    </lineage>
</organism>
<feature type="domain" description="C2H2-type" evidence="11">
    <location>
        <begin position="589"/>
        <end position="617"/>
    </location>
</feature>
<keyword evidence="5" id="KW-0862">Zinc</keyword>
<dbReference type="AlphaFoldDB" id="A0AAW0Y8H1"/>
<evidence type="ECO:0000313" key="14">
    <source>
        <dbReference type="Proteomes" id="UP001445076"/>
    </source>
</evidence>
<feature type="domain" description="C2H2-type" evidence="11">
    <location>
        <begin position="450"/>
        <end position="479"/>
    </location>
</feature>
<dbReference type="EMBL" id="JARKIK010000003">
    <property type="protein sequence ID" value="KAK8753015.1"/>
    <property type="molecule type" value="Genomic_DNA"/>
</dbReference>
<dbReference type="SUPFAM" id="SSF57716">
    <property type="entry name" value="Glucocorticoid receptor-like (DNA-binding domain)"/>
    <property type="match status" value="1"/>
</dbReference>
<feature type="domain" description="THAP-type" evidence="12">
    <location>
        <begin position="1"/>
        <end position="85"/>
    </location>
</feature>
<evidence type="ECO:0000256" key="6">
    <source>
        <dbReference type="ARBA" id="ARBA00023125"/>
    </source>
</evidence>
<dbReference type="SMART" id="SM00355">
    <property type="entry name" value="ZnF_C2H2"/>
    <property type="match status" value="9"/>
</dbReference>
<dbReference type="InterPro" id="IPR013087">
    <property type="entry name" value="Znf_C2H2_type"/>
</dbReference>
<dbReference type="Gene3D" id="3.30.160.60">
    <property type="entry name" value="Classic Zinc Finger"/>
    <property type="match status" value="4"/>
</dbReference>
<dbReference type="InterPro" id="IPR006612">
    <property type="entry name" value="THAP_Znf"/>
</dbReference>
<comment type="subcellular location">
    <subcellularLocation>
        <location evidence="1">Nucleus</location>
    </subcellularLocation>
</comment>
<evidence type="ECO:0000256" key="10">
    <source>
        <dbReference type="SAM" id="MobiDB-lite"/>
    </source>
</evidence>
<dbReference type="PROSITE" id="PS50950">
    <property type="entry name" value="ZF_THAP"/>
    <property type="match status" value="1"/>
</dbReference>
<keyword evidence="2" id="KW-0479">Metal-binding</keyword>
<dbReference type="InterPro" id="IPR050331">
    <property type="entry name" value="Zinc_finger"/>
</dbReference>
<dbReference type="Pfam" id="PF05485">
    <property type="entry name" value="THAP"/>
    <property type="match status" value="1"/>
</dbReference>
<keyword evidence="3" id="KW-0677">Repeat</keyword>
<dbReference type="InterPro" id="IPR036236">
    <property type="entry name" value="Znf_C2H2_sf"/>
</dbReference>
<protein>
    <submittedName>
        <fullName evidence="13">Uncharacterized protein</fullName>
    </submittedName>
</protein>
<evidence type="ECO:0000259" key="12">
    <source>
        <dbReference type="PROSITE" id="PS50950"/>
    </source>
</evidence>
<proteinExistence type="predicted"/>
<keyword evidence="14" id="KW-1185">Reference proteome</keyword>
<dbReference type="Pfam" id="PF00096">
    <property type="entry name" value="zf-C2H2"/>
    <property type="match status" value="1"/>
</dbReference>
<dbReference type="SUPFAM" id="SSF57667">
    <property type="entry name" value="beta-beta-alpha zinc fingers"/>
    <property type="match status" value="5"/>
</dbReference>
<feature type="domain" description="C2H2-type" evidence="11">
    <location>
        <begin position="391"/>
        <end position="418"/>
    </location>
</feature>
<evidence type="ECO:0000259" key="11">
    <source>
        <dbReference type="PROSITE" id="PS50157"/>
    </source>
</evidence>
<feature type="domain" description="C2H2-type" evidence="11">
    <location>
        <begin position="507"/>
        <end position="535"/>
    </location>
</feature>
<evidence type="ECO:0000256" key="9">
    <source>
        <dbReference type="PROSITE-ProRule" id="PRU00309"/>
    </source>
</evidence>
<evidence type="ECO:0000313" key="13">
    <source>
        <dbReference type="EMBL" id="KAK8753015.1"/>
    </source>
</evidence>
<dbReference type="GO" id="GO:0003677">
    <property type="term" value="F:DNA binding"/>
    <property type="evidence" value="ECO:0007669"/>
    <property type="project" value="UniProtKB-UniRule"/>
</dbReference>
<gene>
    <name evidence="13" type="ORF">OTU49_002010</name>
</gene>
<evidence type="ECO:0000256" key="2">
    <source>
        <dbReference type="ARBA" id="ARBA00022723"/>
    </source>
</evidence>
<evidence type="ECO:0000256" key="3">
    <source>
        <dbReference type="ARBA" id="ARBA00022737"/>
    </source>
</evidence>
<dbReference type="PANTHER" id="PTHR16515:SF49">
    <property type="entry name" value="GASTRULA ZINC FINGER PROTEIN XLCGF49.1-LIKE-RELATED"/>
    <property type="match status" value="1"/>
</dbReference>
<evidence type="ECO:0000256" key="8">
    <source>
        <dbReference type="PROSITE-ProRule" id="PRU00042"/>
    </source>
</evidence>
<dbReference type="GO" id="GO:0005634">
    <property type="term" value="C:nucleus"/>
    <property type="evidence" value="ECO:0007669"/>
    <property type="project" value="UniProtKB-SubCell"/>
</dbReference>
<keyword evidence="4 8" id="KW-0863">Zinc-finger</keyword>
<comment type="caution">
    <text evidence="13">The sequence shown here is derived from an EMBL/GenBank/DDBJ whole genome shotgun (WGS) entry which is preliminary data.</text>
</comment>
<reference evidence="13 14" key="1">
    <citation type="journal article" date="2024" name="BMC Genomics">
        <title>Genome assembly of redclaw crayfish (Cherax quadricarinatus) provides insights into its immune adaptation and hypoxia tolerance.</title>
        <authorList>
            <person name="Liu Z."/>
            <person name="Zheng J."/>
            <person name="Li H."/>
            <person name="Fang K."/>
            <person name="Wang S."/>
            <person name="He J."/>
            <person name="Zhou D."/>
            <person name="Weng S."/>
            <person name="Chi M."/>
            <person name="Gu Z."/>
            <person name="He J."/>
            <person name="Li F."/>
            <person name="Wang M."/>
        </authorList>
    </citation>
    <scope>NUCLEOTIDE SEQUENCE [LARGE SCALE GENOMIC DNA]</scope>
    <source>
        <strain evidence="13">ZL_2023a</strain>
    </source>
</reference>
<dbReference type="PANTHER" id="PTHR16515">
    <property type="entry name" value="PR DOMAIN ZINC FINGER PROTEIN"/>
    <property type="match status" value="1"/>
</dbReference>
<evidence type="ECO:0000256" key="7">
    <source>
        <dbReference type="ARBA" id="ARBA00023242"/>
    </source>
</evidence>
<sequence length="1046" mass="117635">MPRKCVLCGASHSITLSVFAFPKSSRQRAAWVTAIQQIIPTFCDPQTDGHLASARSGVCVRHFHPEYVKKGKKSSLNRKAVPLVVADLSINGNFTHAKNNLAASFLVHESSKTRESFLIDDDETLRGPPEVASESKKGNNWHEDQLKAENCLSINIDDYLPNEDSYVESSKAITDHGFAFSSKEISEKYICLVCGKHDKNYSLICIFNVHDFPGNITVSLLSKIVGRSKQEVLCVSMKICSMCENLLQEVAQIEEDLKLKKQTIRQMFETTLEEHKGKSDVVVMASKPLDVYPEEIQCNRSLISDSGSVENMGDKSDSGTSEQLSDKVRKSSRRLASAKKYRCPQCKEVYSSLALWVHHLSKHSDMEDLPLQNKGKQMPSRMKKKHKMGIHTCEECGKTFFCKQTLVAHAAAHQKGSECSVCGRYLTTKARLKAHLFKFHGIGEEKNKEVACQDCEKCFGTKAGLRYHRNVVHHVGTKYVCEHCSKIFYYHVPFRSHLLYAHGEKKIVCETCGEKFFTISKLNTHINAVHRSAQSWTCDDCDSKFTTYTAYRHHVNVKHLKVQHTCDYCSAQFRKKSSLMFHLWKHSVYICQLCRESFSSNIDLRSHMSVTHGKEFNWKGKRKQNIQIPEKKLVEEDELQKNSGSDEHIQQNDHVTSIVINDLLMTAESYDNSSLQPFSLSSCEKLPEKHSYTNEDMKVKSLSIIDTSQDLRGVDSVQFDTVETLEVKSSHDHIEMTPGVSLINVQILGDMEISQSDTLGDLKSTMLVDATDHLSHDGQLDNEDNMASHLAVETHLSGEHLEVGGGLETANHLETTCHLEAAEHLESPCHLEVTDHLSTESHIQVPSQLKSPHHLETGDHLKVAGHIDITDHLNATGHITDSVNLNSNPSMVATNHLESSDNLEPTEHLHMPTNINDSSQLDSSHLEHADQCSLPSMISQIEGEVDEHMVDPVNGPLVTEMVPVIHNMASEVNNDIEECTNAHSSQNIDQHIPKETDTEMMNQNLDKEIEKIDEVELEPFSVTLDGKEVQYQYVMYISASGEDNCR</sequence>
<keyword evidence="6 9" id="KW-0238">DNA-binding</keyword>
<feature type="region of interest" description="Disordered" evidence="10">
    <location>
        <begin position="305"/>
        <end position="331"/>
    </location>
</feature>
<dbReference type="GO" id="GO:0008270">
    <property type="term" value="F:zinc ion binding"/>
    <property type="evidence" value="ECO:0007669"/>
    <property type="project" value="UniProtKB-KW"/>
</dbReference>
<accession>A0AAW0Y8H1</accession>
<evidence type="ECO:0000256" key="1">
    <source>
        <dbReference type="ARBA" id="ARBA00004123"/>
    </source>
</evidence>
<dbReference type="Proteomes" id="UP001445076">
    <property type="component" value="Unassembled WGS sequence"/>
</dbReference>
<keyword evidence="7" id="KW-0539">Nucleus</keyword>
<dbReference type="PROSITE" id="PS00028">
    <property type="entry name" value="ZINC_FINGER_C2H2_1"/>
    <property type="match status" value="8"/>
</dbReference>
<name>A0AAW0Y8H1_CHEQU</name>
<evidence type="ECO:0000256" key="5">
    <source>
        <dbReference type="ARBA" id="ARBA00022833"/>
    </source>
</evidence>
<dbReference type="PROSITE" id="PS50157">
    <property type="entry name" value="ZINC_FINGER_C2H2_2"/>
    <property type="match status" value="6"/>
</dbReference>